<dbReference type="SUPFAM" id="SSF54862">
    <property type="entry name" value="4Fe-4S ferredoxins"/>
    <property type="match status" value="1"/>
</dbReference>
<evidence type="ECO:0000259" key="5">
    <source>
        <dbReference type="PROSITE" id="PS51379"/>
    </source>
</evidence>
<gene>
    <name evidence="7" type="ORF">C2L80_04855</name>
    <name evidence="6" type="ORF">K8V16_08305</name>
</gene>
<evidence type="ECO:0000256" key="4">
    <source>
        <dbReference type="ARBA" id="ARBA00023014"/>
    </source>
</evidence>
<name>A0A2K2U614_9ACTN</name>
<dbReference type="GO" id="GO:0046872">
    <property type="term" value="F:metal ion binding"/>
    <property type="evidence" value="ECO:0007669"/>
    <property type="project" value="UniProtKB-KW"/>
</dbReference>
<dbReference type="EMBL" id="PPEL01000018">
    <property type="protein sequence ID" value="PNV65741.1"/>
    <property type="molecule type" value="Genomic_DNA"/>
</dbReference>
<dbReference type="PANTHER" id="PTHR43177:SF3">
    <property type="entry name" value="PROTEIN NRFC HOMOLOG"/>
    <property type="match status" value="1"/>
</dbReference>
<dbReference type="InterPro" id="IPR017900">
    <property type="entry name" value="4Fe4S_Fe_S_CS"/>
</dbReference>
<evidence type="ECO:0000313" key="8">
    <source>
        <dbReference type="Proteomes" id="UP000236488"/>
    </source>
</evidence>
<dbReference type="PROSITE" id="PS51379">
    <property type="entry name" value="4FE4S_FER_2"/>
    <property type="match status" value="3"/>
</dbReference>
<evidence type="ECO:0000256" key="2">
    <source>
        <dbReference type="ARBA" id="ARBA00022723"/>
    </source>
</evidence>
<dbReference type="CDD" id="cd10551">
    <property type="entry name" value="PsrB"/>
    <property type="match status" value="1"/>
</dbReference>
<dbReference type="InterPro" id="IPR050954">
    <property type="entry name" value="ET_IronSulfur_Cluster-Binding"/>
</dbReference>
<comment type="caution">
    <text evidence="7">The sequence shown here is derived from an EMBL/GenBank/DDBJ whole genome shotgun (WGS) entry which is preliminary data.</text>
</comment>
<dbReference type="PROSITE" id="PS00198">
    <property type="entry name" value="4FE4S_FER_1"/>
    <property type="match status" value="1"/>
</dbReference>
<dbReference type="Gene3D" id="3.30.70.20">
    <property type="match status" value="2"/>
</dbReference>
<proteinExistence type="predicted"/>
<dbReference type="Proteomes" id="UP000236488">
    <property type="component" value="Unassembled WGS sequence"/>
</dbReference>
<sequence length="177" mass="19146">MTAYGMFINAKACVGCHACRLACQNQNGLPADVSFITFHERETGQYPNLHTETIPTQCMQCDDAPCAQVCPTKATWQDADGGVHMDTTRCIGCRYCMAACPYGARTLDHATGIVDKCRYCVAGGDETSTNCVTACPANVRIWGDLDDPDSEVAKAVAAHNAQPLAPNLSHAKFYYVR</sequence>
<dbReference type="Pfam" id="PF13247">
    <property type="entry name" value="Fer4_11"/>
    <property type="match status" value="1"/>
</dbReference>
<dbReference type="InterPro" id="IPR017896">
    <property type="entry name" value="4Fe4S_Fe-S-bd"/>
</dbReference>
<keyword evidence="1" id="KW-0004">4Fe-4S</keyword>
<keyword evidence="2" id="KW-0479">Metal-binding</keyword>
<evidence type="ECO:0000256" key="1">
    <source>
        <dbReference type="ARBA" id="ARBA00022485"/>
    </source>
</evidence>
<feature type="domain" description="4Fe-4S ferredoxin-type" evidence="5">
    <location>
        <begin position="4"/>
        <end position="34"/>
    </location>
</feature>
<dbReference type="AlphaFoldDB" id="A0A2K2U614"/>
<keyword evidence="4" id="KW-0411">Iron-sulfur</keyword>
<dbReference type="EMBL" id="DYZL01000180">
    <property type="protein sequence ID" value="HJH43786.1"/>
    <property type="molecule type" value="Genomic_DNA"/>
</dbReference>
<dbReference type="GO" id="GO:0051539">
    <property type="term" value="F:4 iron, 4 sulfur cluster binding"/>
    <property type="evidence" value="ECO:0007669"/>
    <property type="project" value="UniProtKB-KW"/>
</dbReference>
<evidence type="ECO:0000256" key="3">
    <source>
        <dbReference type="ARBA" id="ARBA00023004"/>
    </source>
</evidence>
<feature type="domain" description="4Fe-4S ferredoxin-type" evidence="5">
    <location>
        <begin position="49"/>
        <end position="80"/>
    </location>
</feature>
<organism evidence="7 8">
    <name type="scientific">Rubneribacter badeniensis</name>
    <dbReference type="NCBI Taxonomy" id="2070688"/>
    <lineage>
        <taxon>Bacteria</taxon>
        <taxon>Bacillati</taxon>
        <taxon>Actinomycetota</taxon>
        <taxon>Coriobacteriia</taxon>
        <taxon>Eggerthellales</taxon>
        <taxon>Eggerthellaceae</taxon>
        <taxon>Rubneribacter</taxon>
    </lineage>
</organism>
<keyword evidence="3" id="KW-0408">Iron</keyword>
<dbReference type="RefSeq" id="WP_092197511.1">
    <property type="nucleotide sequence ID" value="NZ_PPEL01000018.1"/>
</dbReference>
<feature type="domain" description="4Fe-4S ferredoxin-type" evidence="5">
    <location>
        <begin position="81"/>
        <end position="110"/>
    </location>
</feature>
<dbReference type="PANTHER" id="PTHR43177">
    <property type="entry name" value="PROTEIN NRFC"/>
    <property type="match status" value="1"/>
</dbReference>
<reference evidence="7 8" key="1">
    <citation type="journal article" date="2018" name="Int. J. Syst. Evol. Microbiol.">
        <title>Rubneribacter badeniensis gen. nov., sp. nov. and Enteroscipio rubneri gen. nov., sp. nov., new members of the Eggerthellaceae isolated from human faeces.</title>
        <authorList>
            <person name="Danylec N."/>
            <person name="Gobl A."/>
            <person name="Stoll D.A."/>
            <person name="Hetzer B."/>
            <person name="Kulling S.E."/>
            <person name="Huch M."/>
        </authorList>
    </citation>
    <scope>NUCLEOTIDE SEQUENCE [LARGE SCALE GENOMIC DNA]</scope>
    <source>
        <strain evidence="7 8">ResAG-85</strain>
    </source>
</reference>
<accession>A0A2K2U614</accession>
<reference evidence="6" key="3">
    <citation type="submission" date="2021-09" db="EMBL/GenBank/DDBJ databases">
        <authorList>
            <person name="Gilroy R."/>
        </authorList>
    </citation>
    <scope>NUCLEOTIDE SEQUENCE</scope>
    <source>
        <strain evidence="6">USAMLcec12-2067</strain>
    </source>
</reference>
<keyword evidence="8" id="KW-1185">Reference proteome</keyword>
<evidence type="ECO:0000313" key="7">
    <source>
        <dbReference type="EMBL" id="PNV65741.1"/>
    </source>
</evidence>
<reference evidence="6" key="2">
    <citation type="journal article" date="2021" name="PeerJ">
        <title>Extensive microbial diversity within the chicken gut microbiome revealed by metagenomics and culture.</title>
        <authorList>
            <person name="Gilroy R."/>
            <person name="Ravi A."/>
            <person name="Getino M."/>
            <person name="Pursley I."/>
            <person name="Horton D.L."/>
            <person name="Alikhan N.F."/>
            <person name="Baker D."/>
            <person name="Gharbi K."/>
            <person name="Hall N."/>
            <person name="Watson M."/>
            <person name="Adriaenssens E.M."/>
            <person name="Foster-Nyarko E."/>
            <person name="Jarju S."/>
            <person name="Secka A."/>
            <person name="Antonio M."/>
            <person name="Oren A."/>
            <person name="Chaudhuri R.R."/>
            <person name="La Ragione R."/>
            <person name="Hildebrand F."/>
            <person name="Pallen M.J."/>
        </authorList>
    </citation>
    <scope>NUCLEOTIDE SEQUENCE</scope>
    <source>
        <strain evidence="6">USAMLcec12-2067</strain>
    </source>
</reference>
<dbReference type="Proteomes" id="UP000789325">
    <property type="component" value="Unassembled WGS sequence"/>
</dbReference>
<protein>
    <submittedName>
        <fullName evidence="7">4Fe-4S dicluster domain-containing protein</fullName>
    </submittedName>
</protein>
<evidence type="ECO:0000313" key="6">
    <source>
        <dbReference type="EMBL" id="HJH43786.1"/>
    </source>
</evidence>